<gene>
    <name evidence="2" type="ORF">M407DRAFT_196030</name>
</gene>
<dbReference type="HOGENOM" id="CLU_1556408_0_0_1"/>
<organism evidence="2 3">
    <name type="scientific">Tulasnella calospora MUT 4182</name>
    <dbReference type="NCBI Taxonomy" id="1051891"/>
    <lineage>
        <taxon>Eukaryota</taxon>
        <taxon>Fungi</taxon>
        <taxon>Dikarya</taxon>
        <taxon>Basidiomycota</taxon>
        <taxon>Agaricomycotina</taxon>
        <taxon>Agaricomycetes</taxon>
        <taxon>Cantharellales</taxon>
        <taxon>Tulasnellaceae</taxon>
        <taxon>Tulasnella</taxon>
    </lineage>
</organism>
<proteinExistence type="predicted"/>
<dbReference type="Proteomes" id="UP000054248">
    <property type="component" value="Unassembled WGS sequence"/>
</dbReference>
<sequence>MRLSKIFPVSLYNIKDPLFELFLLVISSTLPPFFPSLFPFDCCFLSHSSSFGPTVFASLSPVTLASRFTAPNFHFSLVIFFSTSSFFFLPVLWSCNWTLCSFSFILLIILRPFFFLLPFFTFDLVLFTLVSSFGRPTVTTLCSSYFISSVPYAPNRSYSQVVHANPLDHSFS</sequence>
<name>A0A0C3L2U6_9AGAM</name>
<feature type="transmembrane region" description="Helical" evidence="1">
    <location>
        <begin position="73"/>
        <end position="92"/>
    </location>
</feature>
<evidence type="ECO:0000313" key="3">
    <source>
        <dbReference type="Proteomes" id="UP000054248"/>
    </source>
</evidence>
<keyword evidence="3" id="KW-1185">Reference proteome</keyword>
<keyword evidence="1" id="KW-0472">Membrane</keyword>
<feature type="transmembrane region" description="Helical" evidence="1">
    <location>
        <begin position="21"/>
        <end position="40"/>
    </location>
</feature>
<keyword evidence="1" id="KW-1133">Transmembrane helix</keyword>
<evidence type="ECO:0000313" key="2">
    <source>
        <dbReference type="EMBL" id="KIO16057.1"/>
    </source>
</evidence>
<feature type="transmembrane region" description="Helical" evidence="1">
    <location>
        <begin position="104"/>
        <end position="130"/>
    </location>
</feature>
<dbReference type="EMBL" id="KN823692">
    <property type="protein sequence ID" value="KIO16057.1"/>
    <property type="molecule type" value="Genomic_DNA"/>
</dbReference>
<evidence type="ECO:0000256" key="1">
    <source>
        <dbReference type="SAM" id="Phobius"/>
    </source>
</evidence>
<dbReference type="AlphaFoldDB" id="A0A0C3L2U6"/>
<reference evidence="3" key="2">
    <citation type="submission" date="2015-01" db="EMBL/GenBank/DDBJ databases">
        <title>Evolutionary Origins and Diversification of the Mycorrhizal Mutualists.</title>
        <authorList>
            <consortium name="DOE Joint Genome Institute"/>
            <consortium name="Mycorrhizal Genomics Consortium"/>
            <person name="Kohler A."/>
            <person name="Kuo A."/>
            <person name="Nagy L.G."/>
            <person name="Floudas D."/>
            <person name="Copeland A."/>
            <person name="Barry K.W."/>
            <person name="Cichocki N."/>
            <person name="Veneault-Fourrey C."/>
            <person name="LaButti K."/>
            <person name="Lindquist E.A."/>
            <person name="Lipzen A."/>
            <person name="Lundell T."/>
            <person name="Morin E."/>
            <person name="Murat C."/>
            <person name="Riley R."/>
            <person name="Ohm R."/>
            <person name="Sun H."/>
            <person name="Tunlid A."/>
            <person name="Henrissat B."/>
            <person name="Grigoriev I.V."/>
            <person name="Hibbett D.S."/>
            <person name="Martin F."/>
        </authorList>
    </citation>
    <scope>NUCLEOTIDE SEQUENCE [LARGE SCALE GENOMIC DNA]</scope>
    <source>
        <strain evidence="3">MUT 4182</strain>
    </source>
</reference>
<reference evidence="2 3" key="1">
    <citation type="submission" date="2014-04" db="EMBL/GenBank/DDBJ databases">
        <authorList>
            <consortium name="DOE Joint Genome Institute"/>
            <person name="Kuo A."/>
            <person name="Girlanda M."/>
            <person name="Perotto S."/>
            <person name="Kohler A."/>
            <person name="Nagy L.G."/>
            <person name="Floudas D."/>
            <person name="Copeland A."/>
            <person name="Barry K.W."/>
            <person name="Cichocki N."/>
            <person name="Veneault-Fourrey C."/>
            <person name="LaButti K."/>
            <person name="Lindquist E.A."/>
            <person name="Lipzen A."/>
            <person name="Lundell T."/>
            <person name="Morin E."/>
            <person name="Murat C."/>
            <person name="Sun H."/>
            <person name="Tunlid A."/>
            <person name="Henrissat B."/>
            <person name="Grigoriev I.V."/>
            <person name="Hibbett D.S."/>
            <person name="Martin F."/>
            <person name="Nordberg H.P."/>
            <person name="Cantor M.N."/>
            <person name="Hua S.X."/>
        </authorList>
    </citation>
    <scope>NUCLEOTIDE SEQUENCE [LARGE SCALE GENOMIC DNA]</scope>
    <source>
        <strain evidence="2 3">MUT 4182</strain>
    </source>
</reference>
<accession>A0A0C3L2U6</accession>
<protein>
    <submittedName>
        <fullName evidence="2">Uncharacterized protein</fullName>
    </submittedName>
</protein>
<keyword evidence="1" id="KW-0812">Transmembrane</keyword>